<reference evidence="8 9" key="2">
    <citation type="journal article" date="2021" name="J. Hered.">
        <title>Feather Gene Expression Elucidates the Developmental Basis of Plumage Iridescence in African Starlings.</title>
        <authorList>
            <person name="Rubenstein D.R."/>
            <person name="Corvelo A."/>
            <person name="MacManes M.D."/>
            <person name="Maia R."/>
            <person name="Narzisi G."/>
            <person name="Rousaki A."/>
            <person name="Vandenabeele P."/>
            <person name="Shawkey M.D."/>
            <person name="Solomon J."/>
        </authorList>
    </citation>
    <scope>NUCLEOTIDE SEQUENCE [LARGE SCALE GENOMIC DNA]</scope>
    <source>
        <strain evidence="8">SS15</strain>
    </source>
</reference>
<evidence type="ECO:0000313" key="9">
    <source>
        <dbReference type="Proteomes" id="UP000618051"/>
    </source>
</evidence>
<evidence type="ECO:0000256" key="5">
    <source>
        <dbReference type="SAM" id="Phobius"/>
    </source>
</evidence>
<comment type="caution">
    <text evidence="7">The sequence shown here is derived from an EMBL/GenBank/DDBJ whole genome shotgun (WGS) entry which is preliminary data.</text>
</comment>
<accession>A0A835P0L3</accession>
<dbReference type="GO" id="GO:0004930">
    <property type="term" value="F:G protein-coupled receptor activity"/>
    <property type="evidence" value="ECO:0007669"/>
    <property type="project" value="InterPro"/>
</dbReference>
<feature type="domain" description="G-protein coupled receptors family 2 profile 2" evidence="6">
    <location>
        <begin position="125"/>
        <end position="179"/>
    </location>
</feature>
<feature type="transmembrane region" description="Helical" evidence="5">
    <location>
        <begin position="155"/>
        <end position="178"/>
    </location>
</feature>
<dbReference type="EMBL" id="JADDUC020000020">
    <property type="protein sequence ID" value="KAI1233175.1"/>
    <property type="molecule type" value="Genomic_DNA"/>
</dbReference>
<dbReference type="InterPro" id="IPR000832">
    <property type="entry name" value="GPCR_2_secretin-like"/>
</dbReference>
<evidence type="ECO:0000256" key="2">
    <source>
        <dbReference type="ARBA" id="ARBA00022692"/>
    </source>
</evidence>
<dbReference type="PANTHER" id="PTHR12011:SF216">
    <property type="entry name" value="ADHESION G-PROTEIN COUPLED RECEPTOR D1"/>
    <property type="match status" value="1"/>
</dbReference>
<keyword evidence="9" id="KW-1185">Reference proteome</keyword>
<dbReference type="PANTHER" id="PTHR12011">
    <property type="entry name" value="ADHESION G-PROTEIN COUPLED RECEPTOR"/>
    <property type="match status" value="1"/>
</dbReference>
<organism evidence="7">
    <name type="scientific">Lamprotornis superbus</name>
    <dbReference type="NCBI Taxonomy" id="245042"/>
    <lineage>
        <taxon>Eukaryota</taxon>
        <taxon>Metazoa</taxon>
        <taxon>Chordata</taxon>
        <taxon>Craniata</taxon>
        <taxon>Vertebrata</taxon>
        <taxon>Euteleostomi</taxon>
        <taxon>Archelosauria</taxon>
        <taxon>Archosauria</taxon>
        <taxon>Dinosauria</taxon>
        <taxon>Saurischia</taxon>
        <taxon>Theropoda</taxon>
        <taxon>Coelurosauria</taxon>
        <taxon>Aves</taxon>
        <taxon>Neognathae</taxon>
        <taxon>Neoaves</taxon>
        <taxon>Telluraves</taxon>
        <taxon>Australaves</taxon>
        <taxon>Passeriformes</taxon>
        <taxon>Sturnidae</taxon>
        <taxon>Lamprotornis</taxon>
    </lineage>
</organism>
<dbReference type="GO" id="GO:0007189">
    <property type="term" value="P:adenylate cyclase-activating G protein-coupled receptor signaling pathway"/>
    <property type="evidence" value="ECO:0007669"/>
    <property type="project" value="TreeGrafter"/>
</dbReference>
<keyword evidence="4 5" id="KW-0472">Membrane</keyword>
<dbReference type="AlphaFoldDB" id="A0A835P0L3"/>
<sequence length="425" mass="47339">MQNLEAMERGCVCRQDRGEEEEEEEEVHVYLQEFRSCCLESEQKENPRLSQQAQVSGVAPARCCQDLAPPKALPKLSTPCPDLFPCSSLTDSPPAFILCDTNAVIPIFTDEKKIIKILPIKGISRLTAKAVAVLLPILGSSWIFGILAVNAHALVFQYIFAVFNSLQGFFMFLFHCLLNSEVRAAFKHKTKVWSLTSSSTRNINVKPFNSDIMTGNRPGTSPTKLNTWDKSSNSANRVDLSANYQNEADSKYQVWCLMEMPRGPGGEAGSSAKVGVDQHSYKCTKAALKVPAQHWVCALPPAPERFITTLEKYKADSKAITTMTMMEQMDLEYMDKSAPLQWLLPPHLKMTQSPLCLWPANSSGQTPAREVTHEEVTHQEVTVEDLTGSSLWLHDNKLLKISTQKLHLPALIPNIPTRRGVTPRA</sequence>
<proteinExistence type="predicted"/>
<protein>
    <recommendedName>
        <fullName evidence="6">G-protein coupled receptors family 2 profile 2 domain-containing protein</fullName>
    </recommendedName>
</protein>
<evidence type="ECO:0000256" key="3">
    <source>
        <dbReference type="ARBA" id="ARBA00022989"/>
    </source>
</evidence>
<keyword evidence="2 5" id="KW-0812">Transmembrane</keyword>
<dbReference type="GO" id="GO:0005886">
    <property type="term" value="C:plasma membrane"/>
    <property type="evidence" value="ECO:0007669"/>
    <property type="project" value="TreeGrafter"/>
</dbReference>
<evidence type="ECO:0000313" key="8">
    <source>
        <dbReference type="EMBL" id="KAI1233175.1"/>
    </source>
</evidence>
<comment type="subcellular location">
    <subcellularLocation>
        <location evidence="1">Membrane</location>
        <topology evidence="1">Multi-pass membrane protein</topology>
    </subcellularLocation>
</comment>
<reference evidence="7" key="1">
    <citation type="submission" date="2020-10" db="EMBL/GenBank/DDBJ databases">
        <title>Feather gene expression reveals the developmental basis of iridescence in African starlings.</title>
        <authorList>
            <person name="Rubenstein D.R."/>
        </authorList>
    </citation>
    <scope>NUCLEOTIDE SEQUENCE</scope>
    <source>
        <strain evidence="7">SS15</strain>
        <tissue evidence="7">Liver</tissue>
    </source>
</reference>
<dbReference type="EMBL" id="JADDUC010000008">
    <property type="protein sequence ID" value="KAG0132530.1"/>
    <property type="molecule type" value="Genomic_DNA"/>
</dbReference>
<reference evidence="8" key="3">
    <citation type="submission" date="2022-01" db="EMBL/GenBank/DDBJ databases">
        <authorList>
            <person name="Rubenstein D.R."/>
        </authorList>
    </citation>
    <scope>NUCLEOTIDE SEQUENCE</scope>
    <source>
        <strain evidence="8">SS15</strain>
        <tissue evidence="8">Liver</tissue>
    </source>
</reference>
<dbReference type="Gene3D" id="1.20.1070.10">
    <property type="entry name" value="Rhodopsin 7-helix transmembrane proteins"/>
    <property type="match status" value="1"/>
</dbReference>
<evidence type="ECO:0000256" key="1">
    <source>
        <dbReference type="ARBA" id="ARBA00004141"/>
    </source>
</evidence>
<name>A0A835P0L3_9PASS</name>
<dbReference type="InterPro" id="IPR017981">
    <property type="entry name" value="GPCR_2-like_7TM"/>
</dbReference>
<gene>
    <name evidence="8" type="ORF">IHE44_0006382</name>
    <name evidence="7" type="ORF">IHE44_013426</name>
</gene>
<keyword evidence="3 5" id="KW-1133">Transmembrane helix</keyword>
<evidence type="ECO:0000256" key="4">
    <source>
        <dbReference type="ARBA" id="ARBA00023136"/>
    </source>
</evidence>
<dbReference type="GO" id="GO:0007166">
    <property type="term" value="P:cell surface receptor signaling pathway"/>
    <property type="evidence" value="ECO:0007669"/>
    <property type="project" value="InterPro"/>
</dbReference>
<dbReference type="OrthoDB" id="347083at2759"/>
<dbReference type="PROSITE" id="PS50261">
    <property type="entry name" value="G_PROTEIN_RECEP_F2_4"/>
    <property type="match status" value="1"/>
</dbReference>
<evidence type="ECO:0000259" key="6">
    <source>
        <dbReference type="PROSITE" id="PS50261"/>
    </source>
</evidence>
<evidence type="ECO:0000313" key="7">
    <source>
        <dbReference type="EMBL" id="KAG0132530.1"/>
    </source>
</evidence>
<feature type="transmembrane region" description="Helical" evidence="5">
    <location>
        <begin position="126"/>
        <end position="149"/>
    </location>
</feature>
<dbReference type="Proteomes" id="UP000618051">
    <property type="component" value="Unassembled WGS sequence"/>
</dbReference>
<dbReference type="Pfam" id="PF00002">
    <property type="entry name" value="7tm_2"/>
    <property type="match status" value="1"/>
</dbReference>